<organism evidence="1 2">
    <name type="scientific">Punica granatum</name>
    <name type="common">Pomegranate</name>
    <dbReference type="NCBI Taxonomy" id="22663"/>
    <lineage>
        <taxon>Eukaryota</taxon>
        <taxon>Viridiplantae</taxon>
        <taxon>Streptophyta</taxon>
        <taxon>Embryophyta</taxon>
        <taxon>Tracheophyta</taxon>
        <taxon>Spermatophyta</taxon>
        <taxon>Magnoliopsida</taxon>
        <taxon>eudicotyledons</taxon>
        <taxon>Gunneridae</taxon>
        <taxon>Pentapetalae</taxon>
        <taxon>rosids</taxon>
        <taxon>malvids</taxon>
        <taxon>Myrtales</taxon>
        <taxon>Lythraceae</taxon>
        <taxon>Punica</taxon>
    </lineage>
</organism>
<evidence type="ECO:0000313" key="1">
    <source>
        <dbReference type="EMBL" id="OWM78164.1"/>
    </source>
</evidence>
<accession>A0A218WZM8</accession>
<reference evidence="2" key="1">
    <citation type="journal article" date="2017" name="Plant J.">
        <title>The pomegranate (Punica granatum L.) genome and the genomics of punicalagin biosynthesis.</title>
        <authorList>
            <person name="Qin G."/>
            <person name="Xu C."/>
            <person name="Ming R."/>
            <person name="Tang H."/>
            <person name="Guyot R."/>
            <person name="Kramer E.M."/>
            <person name="Hu Y."/>
            <person name="Yi X."/>
            <person name="Qi Y."/>
            <person name="Xu X."/>
            <person name="Gao Z."/>
            <person name="Pan H."/>
            <person name="Jian J."/>
            <person name="Tian Y."/>
            <person name="Yue Z."/>
            <person name="Xu Y."/>
        </authorList>
    </citation>
    <scope>NUCLEOTIDE SEQUENCE [LARGE SCALE GENOMIC DNA]</scope>
    <source>
        <strain evidence="2">cv. Dabenzi</strain>
    </source>
</reference>
<proteinExistence type="predicted"/>
<protein>
    <submittedName>
        <fullName evidence="1">Uncharacterized protein</fullName>
    </submittedName>
</protein>
<dbReference type="AlphaFoldDB" id="A0A218WZM8"/>
<gene>
    <name evidence="1" type="ORF">CDL15_Pgr014983</name>
</gene>
<evidence type="ECO:0000313" key="2">
    <source>
        <dbReference type="Proteomes" id="UP000197138"/>
    </source>
</evidence>
<name>A0A218WZM8_PUNGR</name>
<dbReference type="EMBL" id="MTKT01002501">
    <property type="protein sequence ID" value="OWM78164.1"/>
    <property type="molecule type" value="Genomic_DNA"/>
</dbReference>
<dbReference type="Proteomes" id="UP000197138">
    <property type="component" value="Unassembled WGS sequence"/>
</dbReference>
<comment type="caution">
    <text evidence="1">The sequence shown here is derived from an EMBL/GenBank/DDBJ whole genome shotgun (WGS) entry which is preliminary data.</text>
</comment>
<sequence length="117" mass="13750">MRENNDETPEKRMIRHLFLPDTITWRHLWELETKGDGTGTGLVFIDFPPPSSSSSMQFEALPFSALFFCRFFRVCGGWKSRGALADRDDVSFDRILWFRAREIIIVFVGDAMRNRWE</sequence>